<dbReference type="EMBL" id="AVFL01000048">
    <property type="protein sequence ID" value="EWY36264.1"/>
    <property type="molecule type" value="Genomic_DNA"/>
</dbReference>
<dbReference type="SMART" id="SM00903">
    <property type="entry name" value="Flavin_Reduct"/>
    <property type="match status" value="1"/>
</dbReference>
<dbReference type="AlphaFoldDB" id="W9GR89"/>
<name>W9GR89_9PROT</name>
<dbReference type="GO" id="GO:0010181">
    <property type="term" value="F:FMN binding"/>
    <property type="evidence" value="ECO:0007669"/>
    <property type="project" value="InterPro"/>
</dbReference>
<reference evidence="3 4" key="1">
    <citation type="submission" date="2013-08" db="EMBL/GenBank/DDBJ databases">
        <title>The genome sequence of Skermanella stibiiresistens.</title>
        <authorList>
            <person name="Zhu W."/>
            <person name="Wang G."/>
        </authorList>
    </citation>
    <scope>NUCLEOTIDE SEQUENCE [LARGE SCALE GENOMIC DNA]</scope>
    <source>
        <strain evidence="3 4">SB22</strain>
    </source>
</reference>
<accession>W9GR89</accession>
<sequence length="178" mass="19550">MLQKQEYDVLHDTVSTFDERQVADALKTAMRQLASGVAVISTDQGGAWHGMTATSVISLSMDPPSVLVCINRTATIHGPLMEAGAFCINFLSGTQEEVCTVFSSKSRRGERFADGLWKVGPSHLPYHPLAVANIFCAVDQVHEYGTHSVVLSRVRHVTEGMSEKRSPMIYLDGRFIQP</sequence>
<dbReference type="SUPFAM" id="SSF50475">
    <property type="entry name" value="FMN-binding split barrel"/>
    <property type="match status" value="1"/>
</dbReference>
<dbReference type="PATRIC" id="fig|1385369.3.peg.6720"/>
<dbReference type="GO" id="GO:0042602">
    <property type="term" value="F:riboflavin reductase (NADPH) activity"/>
    <property type="evidence" value="ECO:0007669"/>
    <property type="project" value="TreeGrafter"/>
</dbReference>
<proteinExistence type="predicted"/>
<dbReference type="Proteomes" id="UP000019486">
    <property type="component" value="Unassembled WGS sequence"/>
</dbReference>
<keyword evidence="4" id="KW-1185">Reference proteome</keyword>
<evidence type="ECO:0000313" key="4">
    <source>
        <dbReference type="Proteomes" id="UP000019486"/>
    </source>
</evidence>
<evidence type="ECO:0000256" key="1">
    <source>
        <dbReference type="ARBA" id="ARBA00023002"/>
    </source>
</evidence>
<dbReference type="InterPro" id="IPR002563">
    <property type="entry name" value="Flavin_Rdtase-like_dom"/>
</dbReference>
<keyword evidence="1" id="KW-0560">Oxidoreductase</keyword>
<dbReference type="STRING" id="1385369.N825_29135"/>
<gene>
    <name evidence="3" type="ORF">N825_29135</name>
</gene>
<protein>
    <recommendedName>
        <fullName evidence="2">Flavin reductase like domain-containing protein</fullName>
    </recommendedName>
</protein>
<dbReference type="Pfam" id="PF01613">
    <property type="entry name" value="Flavin_Reduct"/>
    <property type="match status" value="1"/>
</dbReference>
<comment type="caution">
    <text evidence="3">The sequence shown here is derived from an EMBL/GenBank/DDBJ whole genome shotgun (WGS) entry which is preliminary data.</text>
</comment>
<dbReference type="OrthoDB" id="9789254at2"/>
<dbReference type="PANTHER" id="PTHR30466">
    <property type="entry name" value="FLAVIN REDUCTASE"/>
    <property type="match status" value="1"/>
</dbReference>
<dbReference type="PANTHER" id="PTHR30466:SF1">
    <property type="entry name" value="FMN REDUCTASE (NADH) RUTF"/>
    <property type="match status" value="1"/>
</dbReference>
<evidence type="ECO:0000259" key="2">
    <source>
        <dbReference type="SMART" id="SM00903"/>
    </source>
</evidence>
<dbReference type="InterPro" id="IPR012349">
    <property type="entry name" value="Split_barrel_FMN-bd"/>
</dbReference>
<organism evidence="3 4">
    <name type="scientific">Skermanella stibiiresistens SB22</name>
    <dbReference type="NCBI Taxonomy" id="1385369"/>
    <lineage>
        <taxon>Bacteria</taxon>
        <taxon>Pseudomonadati</taxon>
        <taxon>Pseudomonadota</taxon>
        <taxon>Alphaproteobacteria</taxon>
        <taxon>Rhodospirillales</taxon>
        <taxon>Azospirillaceae</taxon>
        <taxon>Skermanella</taxon>
    </lineage>
</organism>
<dbReference type="InterPro" id="IPR050268">
    <property type="entry name" value="NADH-dep_flavin_reductase"/>
</dbReference>
<dbReference type="Gene3D" id="2.30.110.10">
    <property type="entry name" value="Electron Transport, Fmn-binding Protein, Chain A"/>
    <property type="match status" value="1"/>
</dbReference>
<evidence type="ECO:0000313" key="3">
    <source>
        <dbReference type="EMBL" id="EWY36264.1"/>
    </source>
</evidence>
<dbReference type="RefSeq" id="WP_051513901.1">
    <property type="nucleotide sequence ID" value="NZ_AVFL01000048.1"/>
</dbReference>
<feature type="domain" description="Flavin reductase like" evidence="2">
    <location>
        <begin position="30"/>
        <end position="177"/>
    </location>
</feature>